<organism evidence="2">
    <name type="scientific">Arundo donax</name>
    <name type="common">Giant reed</name>
    <name type="synonym">Donax arundinaceus</name>
    <dbReference type="NCBI Taxonomy" id="35708"/>
    <lineage>
        <taxon>Eukaryota</taxon>
        <taxon>Viridiplantae</taxon>
        <taxon>Streptophyta</taxon>
        <taxon>Embryophyta</taxon>
        <taxon>Tracheophyta</taxon>
        <taxon>Spermatophyta</taxon>
        <taxon>Magnoliopsida</taxon>
        <taxon>Liliopsida</taxon>
        <taxon>Poales</taxon>
        <taxon>Poaceae</taxon>
        <taxon>PACMAD clade</taxon>
        <taxon>Arundinoideae</taxon>
        <taxon>Arundineae</taxon>
        <taxon>Arundo</taxon>
    </lineage>
</organism>
<sequence>MGQRKSGGGDGGSVPSSSRSTLESTVGGVAALKRTHLAYRRSPTSAIIDGVHLSATRSPISRSKVSISSLQLVGSLMPTSSRMPSSLSRSGTISLSTSWINASTLALSSCSAAAARRHCRDASASRSTTSSASASSATGRRSSSVARSCCSSRARAATSSDCSSSRMRLRAAQSATSALNRCSTSSVSRRHNDADRGSATTPHCSRSSNMAARSLARLDTAAKTARRNGAGASSADRSRARRCRDRSTSQSVADEE</sequence>
<accession>A0A0A9GND2</accession>
<feature type="compositionally biased region" description="Polar residues" evidence="1">
    <location>
        <begin position="198"/>
        <end position="211"/>
    </location>
</feature>
<dbReference type="EMBL" id="GBRH01173840">
    <property type="protein sequence ID" value="JAE24056.1"/>
    <property type="molecule type" value="Transcribed_RNA"/>
</dbReference>
<evidence type="ECO:0000256" key="1">
    <source>
        <dbReference type="SAM" id="MobiDB-lite"/>
    </source>
</evidence>
<reference evidence="2" key="2">
    <citation type="journal article" date="2015" name="Data Brief">
        <title>Shoot transcriptome of the giant reed, Arundo donax.</title>
        <authorList>
            <person name="Barrero R.A."/>
            <person name="Guerrero F.D."/>
            <person name="Moolhuijzen P."/>
            <person name="Goolsby J.A."/>
            <person name="Tidwell J."/>
            <person name="Bellgard S.E."/>
            <person name="Bellgard M.I."/>
        </authorList>
    </citation>
    <scope>NUCLEOTIDE SEQUENCE</scope>
    <source>
        <tissue evidence="2">Shoot tissue taken approximately 20 cm above the soil surface</tissue>
    </source>
</reference>
<feature type="region of interest" description="Disordered" evidence="1">
    <location>
        <begin position="1"/>
        <end position="26"/>
    </location>
</feature>
<proteinExistence type="predicted"/>
<feature type="region of interest" description="Disordered" evidence="1">
    <location>
        <begin position="180"/>
        <end position="256"/>
    </location>
</feature>
<feature type="compositionally biased region" description="Gly residues" evidence="1">
    <location>
        <begin position="1"/>
        <end position="12"/>
    </location>
</feature>
<evidence type="ECO:0000313" key="2">
    <source>
        <dbReference type="EMBL" id="JAE24056.1"/>
    </source>
</evidence>
<protein>
    <submittedName>
        <fullName evidence="2">Uncharacterized protein</fullName>
    </submittedName>
</protein>
<dbReference type="AlphaFoldDB" id="A0A0A9GND2"/>
<name>A0A0A9GND2_ARUDO</name>
<reference evidence="2" key="1">
    <citation type="submission" date="2014-09" db="EMBL/GenBank/DDBJ databases">
        <authorList>
            <person name="Magalhaes I.L.F."/>
            <person name="Oliveira U."/>
            <person name="Santos F.R."/>
            <person name="Vidigal T.H.D.A."/>
            <person name="Brescovit A.D."/>
            <person name="Santos A.J."/>
        </authorList>
    </citation>
    <scope>NUCLEOTIDE SEQUENCE</scope>
    <source>
        <tissue evidence="2">Shoot tissue taken approximately 20 cm above the soil surface</tissue>
    </source>
</reference>